<reference evidence="3" key="2">
    <citation type="journal article" date="2023" name="Science">
        <title>Genomic signatures of disease resistance in endangered staghorn corals.</title>
        <authorList>
            <person name="Vollmer S.V."/>
            <person name="Selwyn J.D."/>
            <person name="Despard B.A."/>
            <person name="Roesel C.L."/>
        </authorList>
    </citation>
    <scope>NUCLEOTIDE SEQUENCE</scope>
    <source>
        <strain evidence="3">K2</strain>
    </source>
</reference>
<proteinExistence type="inferred from homology"/>
<evidence type="ECO:0000256" key="2">
    <source>
        <dbReference type="SAM" id="MobiDB-lite"/>
    </source>
</evidence>
<dbReference type="PANTHER" id="PTHR32428">
    <property type="entry name" value="TARGET OF RAPAMYCIN COMPLEX 2 SUBUNIT BIT61-RELATED"/>
    <property type="match status" value="1"/>
</dbReference>
<organism evidence="3 4">
    <name type="scientific">Acropora cervicornis</name>
    <name type="common">Staghorn coral</name>
    <dbReference type="NCBI Taxonomy" id="6130"/>
    <lineage>
        <taxon>Eukaryota</taxon>
        <taxon>Metazoa</taxon>
        <taxon>Cnidaria</taxon>
        <taxon>Anthozoa</taxon>
        <taxon>Hexacorallia</taxon>
        <taxon>Scleractinia</taxon>
        <taxon>Astrocoeniina</taxon>
        <taxon>Acroporidae</taxon>
        <taxon>Acropora</taxon>
    </lineage>
</organism>
<evidence type="ECO:0000313" key="4">
    <source>
        <dbReference type="Proteomes" id="UP001249851"/>
    </source>
</evidence>
<dbReference type="AlphaFoldDB" id="A0AAD9R3S0"/>
<comment type="caution">
    <text evidence="3">The sequence shown here is derived from an EMBL/GenBank/DDBJ whole genome shotgun (WGS) entry which is preliminary data.</text>
</comment>
<accession>A0AAD9R3S0</accession>
<dbReference type="Pfam" id="PF08539">
    <property type="entry name" value="HbrB"/>
    <property type="match status" value="1"/>
</dbReference>
<evidence type="ECO:0000256" key="1">
    <source>
        <dbReference type="ARBA" id="ARBA00010453"/>
    </source>
</evidence>
<gene>
    <name evidence="3" type="ORF">P5673_002889</name>
</gene>
<comment type="similarity">
    <text evidence="1">Belongs to the PROTOR family.</text>
</comment>
<protein>
    <submittedName>
        <fullName evidence="3">Proline-rich protein 5</fullName>
    </submittedName>
</protein>
<evidence type="ECO:0000313" key="3">
    <source>
        <dbReference type="EMBL" id="KAK2572617.1"/>
    </source>
</evidence>
<feature type="region of interest" description="Disordered" evidence="2">
    <location>
        <begin position="220"/>
        <end position="266"/>
    </location>
</feature>
<dbReference type="PANTHER" id="PTHR32428:SF2">
    <property type="entry name" value="TARGET OF RAPAMYCIN COMPLEX 2 SUBUNIT BIT61-RELATED"/>
    <property type="match status" value="1"/>
</dbReference>
<dbReference type="GO" id="GO:0031932">
    <property type="term" value="C:TORC2 complex"/>
    <property type="evidence" value="ECO:0007669"/>
    <property type="project" value="TreeGrafter"/>
</dbReference>
<dbReference type="EMBL" id="JARQWQ010000004">
    <property type="protein sequence ID" value="KAK2572617.1"/>
    <property type="molecule type" value="Genomic_DNA"/>
</dbReference>
<sequence length="317" mass="35056">MARSPVSNLGDLLRKEPSLTAVGCPRPKSPKLIDKKFTYTGGKSEDWNTVSNAITALFQRKKLAKSELSSLTEKVKTVKQEIGGPAICERFKEALVKGMIILREDVKDKNGEVLLDKLGESWSYFFCTILPLLQVIFLDIQSREAQSTRAIALLNFRDVVVLKTKLEEAFVMDLTVPPKVVQMLLVLQGVHGDQSSRNYRKLELLISYVVQPFLSSSGLREKPSKPVLENTKSKSFDEPSSTSENSNPTTVAETVVPPLRKPRPVSVGSLELQSKYSADRLHEASIQTPHLRCFTFDDSIADSSGRNVLSSGSSTVS</sequence>
<name>A0AAD9R3S0_ACRCE</name>
<dbReference type="InterPro" id="IPR013745">
    <property type="entry name" value="Bit61/PRR5"/>
</dbReference>
<keyword evidence="4" id="KW-1185">Reference proteome</keyword>
<feature type="compositionally biased region" description="Low complexity" evidence="2">
    <location>
        <begin position="238"/>
        <end position="250"/>
    </location>
</feature>
<dbReference type="Proteomes" id="UP001249851">
    <property type="component" value="Unassembled WGS sequence"/>
</dbReference>
<dbReference type="GO" id="GO:0038203">
    <property type="term" value="P:TORC2 signaling"/>
    <property type="evidence" value="ECO:0007669"/>
    <property type="project" value="TreeGrafter"/>
</dbReference>
<reference evidence="3" key="1">
    <citation type="journal article" date="2023" name="G3 (Bethesda)">
        <title>Whole genome assembly and annotation of the endangered Caribbean coral Acropora cervicornis.</title>
        <authorList>
            <person name="Selwyn J.D."/>
            <person name="Vollmer S.V."/>
        </authorList>
    </citation>
    <scope>NUCLEOTIDE SEQUENCE</scope>
    <source>
        <strain evidence="3">K2</strain>
    </source>
</reference>